<feature type="transmembrane region" description="Helical" evidence="6">
    <location>
        <begin position="334"/>
        <end position="353"/>
    </location>
</feature>
<dbReference type="GO" id="GO:0005886">
    <property type="term" value="C:plasma membrane"/>
    <property type="evidence" value="ECO:0007669"/>
    <property type="project" value="UniProtKB-SubCell"/>
</dbReference>
<feature type="transmembrane region" description="Helical" evidence="6">
    <location>
        <begin position="12"/>
        <end position="34"/>
    </location>
</feature>
<gene>
    <name evidence="7" type="ORF">GCM10007940_21910</name>
</gene>
<evidence type="ECO:0000313" key="8">
    <source>
        <dbReference type="Proteomes" id="UP001156666"/>
    </source>
</evidence>
<keyword evidence="8" id="KW-1185">Reference proteome</keyword>
<dbReference type="InterPro" id="IPR002797">
    <property type="entry name" value="Polysacc_synth"/>
</dbReference>
<keyword evidence="4 6" id="KW-1133">Transmembrane helix</keyword>
<dbReference type="RefSeq" id="WP_235291245.1">
    <property type="nucleotide sequence ID" value="NZ_BSOH01000014.1"/>
</dbReference>
<dbReference type="InterPro" id="IPR050833">
    <property type="entry name" value="Poly_Biosynth_Transport"/>
</dbReference>
<feature type="transmembrane region" description="Helical" evidence="6">
    <location>
        <begin position="40"/>
        <end position="59"/>
    </location>
</feature>
<reference evidence="7" key="2">
    <citation type="submission" date="2023-01" db="EMBL/GenBank/DDBJ databases">
        <title>Draft genome sequence of Portibacter lacus strain NBRC 108769.</title>
        <authorList>
            <person name="Sun Q."/>
            <person name="Mori K."/>
        </authorList>
    </citation>
    <scope>NUCLEOTIDE SEQUENCE</scope>
    <source>
        <strain evidence="7">NBRC 108769</strain>
    </source>
</reference>
<evidence type="ECO:0000256" key="1">
    <source>
        <dbReference type="ARBA" id="ARBA00004651"/>
    </source>
</evidence>
<accession>A0AA37WD66</accession>
<sequence>MKMLNRDALESLAIRIPVLIFSFLHSIFIIRLLGPEGNGLLTFILAGVSLSIVVLGFDAKRSTLYHMTKSEFDSAKVVGFSLKVHFLSIFAVTVLILLLYLMKNGLTFIFIPKENLSIFYVLFFIASFIFQHLTALFQTILQAQKDFRTINKFLFFTNLAQVVFYGIGYYYTSTKNINLSFVNGFALVLSMQALTFLTAFFYLKSKYKGGISLSTKEVKKPYLAYTGLGYLNQIGHFLNKRLDIWFIELYVGLKSLGIYALASQLTNFLLLVAAPIEEVLKPYLITLDREEGNTIFVRYFKLIFYFISVLAALLFLISPYLINVLFGEEFSGATTPLRILCLGVVFVNIKRVFLNYNRAYNELDINIWAQWTGVLMTVILDVLLIPKYGLKGAAWASLMAYGISALILMTVFLIRQKVNFFSLWIPTSSDFRYFIKK</sequence>
<feature type="transmembrane region" description="Helical" evidence="6">
    <location>
        <begin position="117"/>
        <end position="141"/>
    </location>
</feature>
<feature type="transmembrane region" description="Helical" evidence="6">
    <location>
        <begin position="392"/>
        <end position="414"/>
    </location>
</feature>
<evidence type="ECO:0000256" key="5">
    <source>
        <dbReference type="ARBA" id="ARBA00023136"/>
    </source>
</evidence>
<comment type="caution">
    <text evidence="7">The sequence shown here is derived from an EMBL/GenBank/DDBJ whole genome shotgun (WGS) entry which is preliminary data.</text>
</comment>
<proteinExistence type="predicted"/>
<dbReference type="PANTHER" id="PTHR30250">
    <property type="entry name" value="PST FAMILY PREDICTED COLANIC ACID TRANSPORTER"/>
    <property type="match status" value="1"/>
</dbReference>
<feature type="transmembrane region" description="Helical" evidence="6">
    <location>
        <begin position="184"/>
        <end position="203"/>
    </location>
</feature>
<reference evidence="7" key="1">
    <citation type="journal article" date="2014" name="Int. J. Syst. Evol. Microbiol.">
        <title>Complete genome sequence of Corynebacterium casei LMG S-19264T (=DSM 44701T), isolated from a smear-ripened cheese.</title>
        <authorList>
            <consortium name="US DOE Joint Genome Institute (JGI-PGF)"/>
            <person name="Walter F."/>
            <person name="Albersmeier A."/>
            <person name="Kalinowski J."/>
            <person name="Ruckert C."/>
        </authorList>
    </citation>
    <scope>NUCLEOTIDE SEQUENCE</scope>
    <source>
        <strain evidence="7">NBRC 108769</strain>
    </source>
</reference>
<evidence type="ECO:0000256" key="6">
    <source>
        <dbReference type="SAM" id="Phobius"/>
    </source>
</evidence>
<evidence type="ECO:0000256" key="3">
    <source>
        <dbReference type="ARBA" id="ARBA00022692"/>
    </source>
</evidence>
<keyword evidence="5 6" id="KW-0472">Membrane</keyword>
<organism evidence="7 8">
    <name type="scientific">Portibacter lacus</name>
    <dbReference type="NCBI Taxonomy" id="1099794"/>
    <lineage>
        <taxon>Bacteria</taxon>
        <taxon>Pseudomonadati</taxon>
        <taxon>Bacteroidota</taxon>
        <taxon>Saprospiria</taxon>
        <taxon>Saprospirales</taxon>
        <taxon>Haliscomenobacteraceae</taxon>
        <taxon>Portibacter</taxon>
    </lineage>
</organism>
<feature type="transmembrane region" description="Helical" evidence="6">
    <location>
        <begin position="80"/>
        <end position="102"/>
    </location>
</feature>
<keyword evidence="3 6" id="KW-0812">Transmembrane</keyword>
<keyword evidence="2" id="KW-1003">Cell membrane</keyword>
<evidence type="ECO:0000256" key="4">
    <source>
        <dbReference type="ARBA" id="ARBA00022989"/>
    </source>
</evidence>
<feature type="transmembrane region" description="Helical" evidence="6">
    <location>
        <begin position="302"/>
        <end position="322"/>
    </location>
</feature>
<dbReference type="AlphaFoldDB" id="A0AA37WD66"/>
<name>A0AA37WD66_9BACT</name>
<evidence type="ECO:0000313" key="7">
    <source>
        <dbReference type="EMBL" id="GLR17576.1"/>
    </source>
</evidence>
<feature type="transmembrane region" description="Helical" evidence="6">
    <location>
        <begin position="365"/>
        <end position="386"/>
    </location>
</feature>
<protein>
    <submittedName>
        <fullName evidence="7">O-unit flippase</fullName>
    </submittedName>
</protein>
<dbReference type="EMBL" id="BSOH01000014">
    <property type="protein sequence ID" value="GLR17576.1"/>
    <property type="molecule type" value="Genomic_DNA"/>
</dbReference>
<dbReference type="Pfam" id="PF01943">
    <property type="entry name" value="Polysacc_synt"/>
    <property type="match status" value="1"/>
</dbReference>
<comment type="subcellular location">
    <subcellularLocation>
        <location evidence="1">Cell membrane</location>
        <topology evidence="1">Multi-pass membrane protein</topology>
    </subcellularLocation>
</comment>
<dbReference type="PANTHER" id="PTHR30250:SF11">
    <property type="entry name" value="O-ANTIGEN TRANSPORTER-RELATED"/>
    <property type="match status" value="1"/>
</dbReference>
<evidence type="ECO:0000256" key="2">
    <source>
        <dbReference type="ARBA" id="ARBA00022475"/>
    </source>
</evidence>
<dbReference type="Proteomes" id="UP001156666">
    <property type="component" value="Unassembled WGS sequence"/>
</dbReference>
<feature type="transmembrane region" description="Helical" evidence="6">
    <location>
        <begin position="153"/>
        <end position="172"/>
    </location>
</feature>